<accession>A0EJL5</accession>
<dbReference type="AlphaFoldDB" id="A0EJL5"/>
<dbReference type="InterPro" id="IPR025711">
    <property type="entry name" value="PepSY"/>
</dbReference>
<protein>
    <submittedName>
        <fullName evidence="3">PepSY-associated TM helix</fullName>
    </submittedName>
</protein>
<dbReference type="Pfam" id="PF03413">
    <property type="entry name" value="PepSY"/>
    <property type="match status" value="1"/>
</dbReference>
<evidence type="ECO:0000256" key="1">
    <source>
        <dbReference type="SAM" id="Phobius"/>
    </source>
</evidence>
<evidence type="ECO:0000259" key="2">
    <source>
        <dbReference type="Pfam" id="PF03413"/>
    </source>
</evidence>
<proteinExistence type="predicted"/>
<keyword evidence="1" id="KW-0472">Membrane</keyword>
<name>A0EJL5_9BACT</name>
<organism evidence="3">
    <name type="scientific">uncultured bacterium pES01019D12</name>
    <dbReference type="NCBI Taxonomy" id="355333"/>
    <lineage>
        <taxon>Bacteria</taxon>
        <taxon>environmental samples</taxon>
    </lineage>
</organism>
<keyword evidence="1" id="KW-1133">Transmembrane helix</keyword>
<evidence type="ECO:0000313" key="3">
    <source>
        <dbReference type="EMBL" id="ABB79951.1"/>
    </source>
</evidence>
<feature type="transmembrane region" description="Helical" evidence="1">
    <location>
        <begin position="121"/>
        <end position="145"/>
    </location>
</feature>
<keyword evidence="1" id="KW-0812">Transmembrane</keyword>
<dbReference type="EMBL" id="DQ229155">
    <property type="protein sequence ID" value="ABB79951.1"/>
    <property type="molecule type" value="Genomic_DNA"/>
</dbReference>
<reference evidence="3" key="1">
    <citation type="journal article" date="2009" name="Appl. Microbiol. Biotechnol.">
        <title>Cloning and characterization of a new cold-active lipase from a deep-sea sediment metagenome.</title>
        <authorList>
            <person name="Jeon J.H."/>
            <person name="Kim J.T."/>
            <person name="Kim Y.J."/>
            <person name="Kim H.K."/>
            <person name="Lee H.S."/>
            <person name="Kang S.G."/>
            <person name="Kim S.J."/>
            <person name="Lee J.H."/>
        </authorList>
    </citation>
    <scope>NUCLEOTIDE SEQUENCE</scope>
</reference>
<sequence>MNRGLPVYRIRRADGETLLNARDGAVIVFNQQFAKQTANADFTGNHEIESITAGLAPDIETRDSTGPYWRVNFSDGNSTSIYISASSGDILARRNSYWRVFDFFWMLHIMDYSGHSNFNNSIIVTVALIAIWLGISGFILLFYSFRRRDFEFLRRRREI</sequence>
<feature type="domain" description="PepSY" evidence="2">
    <location>
        <begin position="34"/>
        <end position="93"/>
    </location>
</feature>